<reference evidence="14 15" key="1">
    <citation type="submission" date="2019-11" db="EMBL/GenBank/DDBJ databases">
        <authorList>
            <person name="Jiao W.-B."/>
            <person name="Schneeberger K."/>
        </authorList>
    </citation>
    <scope>NUCLEOTIDE SEQUENCE [LARGE SCALE GENOMIC DNA]</scope>
    <source>
        <strain evidence="15">cv. An-1</strain>
    </source>
</reference>
<keyword evidence="9" id="KW-0408">Iron</keyword>
<keyword evidence="7 11" id="KW-0378">Hydrolase</keyword>
<protein>
    <recommendedName>
        <fullName evidence="11">Purple acid phosphatase</fullName>
        <ecNumber evidence="11">3.1.3.2</ecNumber>
    </recommendedName>
</protein>
<dbReference type="InterPro" id="IPR029052">
    <property type="entry name" value="Metallo-depent_PP-like"/>
</dbReference>
<name>A0A654FHE2_ARATH</name>
<evidence type="ECO:0000256" key="11">
    <source>
        <dbReference type="RuleBase" id="RU361203"/>
    </source>
</evidence>
<feature type="domain" description="Calcineurin-like phosphoesterase" evidence="12">
    <location>
        <begin position="120"/>
        <end position="279"/>
    </location>
</feature>
<evidence type="ECO:0000256" key="3">
    <source>
        <dbReference type="ARBA" id="ARBA00001962"/>
    </source>
</evidence>
<dbReference type="Gene3D" id="3.60.21.10">
    <property type="match status" value="1"/>
</dbReference>
<comment type="cofactor">
    <cofactor evidence="2">
        <name>Zn(2+)</name>
        <dbReference type="ChEBI" id="CHEBI:29105"/>
    </cofactor>
</comment>
<feature type="signal peptide" evidence="11">
    <location>
        <begin position="1"/>
        <end position="24"/>
    </location>
</feature>
<dbReference type="GO" id="GO:0003993">
    <property type="term" value="F:acid phosphatase activity"/>
    <property type="evidence" value="ECO:0007669"/>
    <property type="project" value="UniProtKB-EC"/>
</dbReference>
<evidence type="ECO:0000256" key="6">
    <source>
        <dbReference type="ARBA" id="ARBA00022729"/>
    </source>
</evidence>
<dbReference type="EC" id="3.1.3.2" evidence="11"/>
<keyword evidence="6 11" id="KW-0732">Signal</keyword>
<accession>A0A654FHE2</accession>
<gene>
    <name evidence="14" type="ORF">AN1_LOCUS14941</name>
</gene>
<dbReference type="InterPro" id="IPR004843">
    <property type="entry name" value="Calcineurin-like_PHP"/>
</dbReference>
<evidence type="ECO:0000256" key="7">
    <source>
        <dbReference type="ARBA" id="ARBA00022801"/>
    </source>
</evidence>
<dbReference type="EMBL" id="CACRSJ010000106">
    <property type="protein sequence ID" value="VYS59502.1"/>
    <property type="molecule type" value="Genomic_DNA"/>
</dbReference>
<comment type="catalytic activity">
    <reaction evidence="1 11">
        <text>a phosphate monoester + H2O = an alcohol + phosphate</text>
        <dbReference type="Rhea" id="RHEA:15017"/>
        <dbReference type="ChEBI" id="CHEBI:15377"/>
        <dbReference type="ChEBI" id="CHEBI:30879"/>
        <dbReference type="ChEBI" id="CHEBI:43474"/>
        <dbReference type="ChEBI" id="CHEBI:67140"/>
        <dbReference type="EC" id="3.1.3.2"/>
    </reaction>
</comment>
<dbReference type="GO" id="GO:0046872">
    <property type="term" value="F:metal ion binding"/>
    <property type="evidence" value="ECO:0007669"/>
    <property type="project" value="UniProtKB-KW"/>
</dbReference>
<dbReference type="InterPro" id="IPR025733">
    <property type="entry name" value="PAPs_C"/>
</dbReference>
<feature type="domain" description="Purple acid phosphatase C-terminal" evidence="13">
    <location>
        <begin position="305"/>
        <end position="363"/>
    </location>
</feature>
<dbReference type="InterPro" id="IPR039331">
    <property type="entry name" value="PAPs-like"/>
</dbReference>
<dbReference type="KEGG" id="ath:AT3G46120"/>
<dbReference type="SMR" id="A0A654FHE2"/>
<dbReference type="ExpressionAtlas" id="A0A654FHE2">
    <property type="expression patterns" value="baseline and differential"/>
</dbReference>
<evidence type="ECO:0000259" key="12">
    <source>
        <dbReference type="Pfam" id="PF00149"/>
    </source>
</evidence>
<dbReference type="FunFam" id="3.60.21.10:FF:000353">
    <property type="entry name" value="Purple acid phosphatase 19"/>
    <property type="match status" value="1"/>
</dbReference>
<dbReference type="SUPFAM" id="SSF49363">
    <property type="entry name" value="Purple acid phosphatase, N-terminal domain"/>
    <property type="match status" value="1"/>
</dbReference>
<evidence type="ECO:0000313" key="14">
    <source>
        <dbReference type="EMBL" id="VYS59502.1"/>
    </source>
</evidence>
<dbReference type="InterPro" id="IPR041792">
    <property type="entry name" value="MPP_PAP"/>
</dbReference>
<dbReference type="AlphaFoldDB" id="A0A654FHE2"/>
<feature type="chain" id="PRO_5025076210" description="Purple acid phosphatase" evidence="11">
    <location>
        <begin position="25"/>
        <end position="388"/>
    </location>
</feature>
<evidence type="ECO:0000256" key="1">
    <source>
        <dbReference type="ARBA" id="ARBA00000032"/>
    </source>
</evidence>
<evidence type="ECO:0000256" key="2">
    <source>
        <dbReference type="ARBA" id="ARBA00001947"/>
    </source>
</evidence>
<dbReference type="PANTHER" id="PTHR22953">
    <property type="entry name" value="ACID PHOSPHATASE RELATED"/>
    <property type="match status" value="1"/>
</dbReference>
<evidence type="ECO:0000256" key="4">
    <source>
        <dbReference type="ARBA" id="ARBA00008723"/>
    </source>
</evidence>
<keyword evidence="8" id="KW-0862">Zinc</keyword>
<evidence type="ECO:0000256" key="5">
    <source>
        <dbReference type="ARBA" id="ARBA00022723"/>
    </source>
</evidence>
<dbReference type="Proteomes" id="UP000426265">
    <property type="component" value="Unassembled WGS sequence"/>
</dbReference>
<dbReference type="CDD" id="cd00839">
    <property type="entry name" value="MPP_PAPs"/>
    <property type="match status" value="1"/>
</dbReference>
<evidence type="ECO:0000256" key="10">
    <source>
        <dbReference type="ARBA" id="ARBA00023180"/>
    </source>
</evidence>
<comment type="cofactor">
    <cofactor evidence="3">
        <name>Fe cation</name>
        <dbReference type="ChEBI" id="CHEBI:24875"/>
    </cofactor>
</comment>
<evidence type="ECO:0000313" key="15">
    <source>
        <dbReference type="Proteomes" id="UP000426265"/>
    </source>
</evidence>
<dbReference type="InterPro" id="IPR008963">
    <property type="entry name" value="Purple_acid_Pase-like_N"/>
</dbReference>
<proteinExistence type="inferred from homology"/>
<organism evidence="14 15">
    <name type="scientific">Arabidopsis thaliana</name>
    <name type="common">Mouse-ear cress</name>
    <dbReference type="NCBI Taxonomy" id="3702"/>
    <lineage>
        <taxon>Eukaryota</taxon>
        <taxon>Viridiplantae</taxon>
        <taxon>Streptophyta</taxon>
        <taxon>Embryophyta</taxon>
        <taxon>Tracheophyta</taxon>
        <taxon>Spermatophyta</taxon>
        <taxon>Magnoliopsida</taxon>
        <taxon>eudicotyledons</taxon>
        <taxon>Gunneridae</taxon>
        <taxon>Pentapetalae</taxon>
        <taxon>rosids</taxon>
        <taxon>malvids</taxon>
        <taxon>Brassicales</taxon>
        <taxon>Brassicaceae</taxon>
        <taxon>Camelineae</taxon>
        <taxon>Arabidopsis</taxon>
    </lineage>
</organism>
<dbReference type="Gene3D" id="2.60.40.380">
    <property type="entry name" value="Purple acid phosphatase-like, N-terminal"/>
    <property type="match status" value="1"/>
</dbReference>
<evidence type="ECO:0000256" key="8">
    <source>
        <dbReference type="ARBA" id="ARBA00022833"/>
    </source>
</evidence>
<dbReference type="Pfam" id="PF14008">
    <property type="entry name" value="Metallophos_C"/>
    <property type="match status" value="1"/>
</dbReference>
<dbReference type="OMA" id="EGRANEF"/>
<evidence type="ECO:0000256" key="9">
    <source>
        <dbReference type="ARBA" id="ARBA00023004"/>
    </source>
</evidence>
<evidence type="ECO:0000259" key="13">
    <source>
        <dbReference type="Pfam" id="PF14008"/>
    </source>
</evidence>
<keyword evidence="10" id="KW-0325">Glycoprotein</keyword>
<dbReference type="PANTHER" id="PTHR22953:SF120">
    <property type="entry name" value="PURPLE ACID PHOSPHATASE 11-RELATED"/>
    <property type="match status" value="1"/>
</dbReference>
<dbReference type="Pfam" id="PF00149">
    <property type="entry name" value="Metallophos"/>
    <property type="match status" value="1"/>
</dbReference>
<sequence length="388" mass="44053">MGLNHLTLVCSAIALLSIFVVSQAGVTSTHVRVSEPSEEMPLETFPPPACYNAPEQVHITQGDHAGRGMIISWVTPLNEDGSNVVTYWIANSDGSDNKSALATTSSYRYFNYTSGYLYHATIKGLETLYNYMSNPKGQAVLFAGDLSYADDHPNHDQRKWDSYGRFVEPSAAYQPWIWAAGNHEIDYAESIPHKVHLHFGTKSNELQLTSSYSPLTQLMDELKKVNRSETPWLIVLVHAPWYNSNNYHYMEGESMRVTFEPWFVENKVDIVFAGHVHAYERSERISNIQYNITDGMSTPVKDQNAPVYITIGDGGNIEGIANNFIDPQPSYSAFREASFGHAILEIKNRTHAHYTWHRNKEDEFIPEAVIADSIWLKNRYYLREEETS</sequence>
<keyword evidence="5" id="KW-0479">Metal-binding</keyword>
<comment type="similarity">
    <text evidence="4 11">Belongs to the metallophosphoesterase superfamily. Purple acid phosphatase family.</text>
</comment>
<dbReference type="SUPFAM" id="SSF56300">
    <property type="entry name" value="Metallo-dependent phosphatases"/>
    <property type="match status" value="1"/>
</dbReference>